<dbReference type="RefSeq" id="WP_265766124.1">
    <property type="nucleotide sequence ID" value="NZ_JAGGJA010000006.1"/>
</dbReference>
<sequence length="149" mass="16945">MIKPSYQQNLFPHWATIPIRFRDLDPLNHVNNALFSTYYEEARIKFIQKIPEFSKQVQQGFSFVLANIQINFIRPAEYPGNLLIGSGIKSTGNTSISSFQAIYTASDHTLISVAEAHGVWFDLGKQQPSRLPEIARRDEFLLPGSLFES</sequence>
<comment type="caution">
    <text evidence="1">The sequence shown here is derived from an EMBL/GenBank/DDBJ whole genome shotgun (WGS) entry which is preliminary data.</text>
</comment>
<dbReference type="Proteomes" id="UP001207918">
    <property type="component" value="Unassembled WGS sequence"/>
</dbReference>
<keyword evidence="2" id="KW-1185">Reference proteome</keyword>
<protein>
    <submittedName>
        <fullName evidence="1">Acyl-CoA thioesterase</fullName>
    </submittedName>
</protein>
<dbReference type="Gene3D" id="3.10.129.10">
    <property type="entry name" value="Hotdog Thioesterase"/>
    <property type="match status" value="1"/>
</dbReference>
<dbReference type="PANTHER" id="PTHR31793:SF24">
    <property type="entry name" value="LONG-CHAIN ACYL-COA THIOESTERASE FADM"/>
    <property type="match status" value="1"/>
</dbReference>
<dbReference type="CDD" id="cd00586">
    <property type="entry name" value="4HBT"/>
    <property type="match status" value="1"/>
</dbReference>
<evidence type="ECO:0000313" key="2">
    <source>
        <dbReference type="Proteomes" id="UP001207918"/>
    </source>
</evidence>
<dbReference type="PANTHER" id="PTHR31793">
    <property type="entry name" value="4-HYDROXYBENZOYL-COA THIOESTERASE FAMILY MEMBER"/>
    <property type="match status" value="1"/>
</dbReference>
<accession>A0ABT3PN36</accession>
<dbReference type="InterPro" id="IPR029069">
    <property type="entry name" value="HotDog_dom_sf"/>
</dbReference>
<organism evidence="1 2">
    <name type="scientific">Fodinibius salsisoli</name>
    <dbReference type="NCBI Taxonomy" id="2820877"/>
    <lineage>
        <taxon>Bacteria</taxon>
        <taxon>Pseudomonadati</taxon>
        <taxon>Balneolota</taxon>
        <taxon>Balneolia</taxon>
        <taxon>Balneolales</taxon>
        <taxon>Balneolaceae</taxon>
        <taxon>Fodinibius</taxon>
    </lineage>
</organism>
<dbReference type="SUPFAM" id="SSF54637">
    <property type="entry name" value="Thioesterase/thiol ester dehydrase-isomerase"/>
    <property type="match status" value="1"/>
</dbReference>
<dbReference type="EMBL" id="JAGGJA010000006">
    <property type="protein sequence ID" value="MCW9707351.1"/>
    <property type="molecule type" value="Genomic_DNA"/>
</dbReference>
<reference evidence="1 2" key="1">
    <citation type="submission" date="2021-03" db="EMBL/GenBank/DDBJ databases">
        <title>Aliifodinibius sp. nov., a new bacterium isolated from saline soil.</title>
        <authorList>
            <person name="Galisteo C."/>
            <person name="De La Haba R."/>
            <person name="Sanchez-Porro C."/>
            <person name="Ventosa A."/>
        </authorList>
    </citation>
    <scope>NUCLEOTIDE SEQUENCE [LARGE SCALE GENOMIC DNA]</scope>
    <source>
        <strain evidence="1 2">1BSP15-2V2</strain>
    </source>
</reference>
<gene>
    <name evidence="1" type="ORF">J6I44_10815</name>
</gene>
<dbReference type="InterPro" id="IPR050563">
    <property type="entry name" value="4-hydroxybenzoyl-CoA_TE"/>
</dbReference>
<proteinExistence type="predicted"/>
<name>A0ABT3PN36_9BACT</name>
<dbReference type="Pfam" id="PF13279">
    <property type="entry name" value="4HBT_2"/>
    <property type="match status" value="1"/>
</dbReference>
<evidence type="ECO:0000313" key="1">
    <source>
        <dbReference type="EMBL" id="MCW9707351.1"/>
    </source>
</evidence>